<protein>
    <recommendedName>
        <fullName evidence="7">Protein kinase domain-containing protein</fullName>
    </recommendedName>
</protein>
<organism evidence="8 9">
    <name type="scientific">Eucalyptus globulus</name>
    <name type="common">Tasmanian blue gum</name>
    <dbReference type="NCBI Taxonomy" id="34317"/>
    <lineage>
        <taxon>Eukaryota</taxon>
        <taxon>Viridiplantae</taxon>
        <taxon>Streptophyta</taxon>
        <taxon>Embryophyta</taxon>
        <taxon>Tracheophyta</taxon>
        <taxon>Spermatophyta</taxon>
        <taxon>Magnoliopsida</taxon>
        <taxon>eudicotyledons</taxon>
        <taxon>Gunneridae</taxon>
        <taxon>Pentapetalae</taxon>
        <taxon>rosids</taxon>
        <taxon>malvids</taxon>
        <taxon>Myrtales</taxon>
        <taxon>Myrtaceae</taxon>
        <taxon>Myrtoideae</taxon>
        <taxon>Eucalypteae</taxon>
        <taxon>Eucalyptus</taxon>
    </lineage>
</organism>
<evidence type="ECO:0000256" key="3">
    <source>
        <dbReference type="ARBA" id="ARBA00061236"/>
    </source>
</evidence>
<dbReference type="InterPro" id="IPR000719">
    <property type="entry name" value="Prot_kinase_dom"/>
</dbReference>
<reference evidence="8 9" key="1">
    <citation type="submission" date="2024-11" db="EMBL/GenBank/DDBJ databases">
        <title>Chromosome-level genome assembly of Eucalyptus globulus Labill. provides insights into its genome evolution.</title>
        <authorList>
            <person name="Li X."/>
        </authorList>
    </citation>
    <scope>NUCLEOTIDE SEQUENCE [LARGE SCALE GENOMIC DNA]</scope>
    <source>
        <strain evidence="8">CL2024</strain>
        <tissue evidence="8">Fresh tender leaves</tissue>
    </source>
</reference>
<feature type="domain" description="Protein kinase" evidence="7">
    <location>
        <begin position="104"/>
        <end position="233"/>
    </location>
</feature>
<feature type="signal peptide" evidence="6">
    <location>
        <begin position="1"/>
        <end position="30"/>
    </location>
</feature>
<dbReference type="PROSITE" id="PS00107">
    <property type="entry name" value="PROTEIN_KINASE_ATP"/>
    <property type="match status" value="1"/>
</dbReference>
<evidence type="ECO:0000256" key="6">
    <source>
        <dbReference type="SAM" id="SignalP"/>
    </source>
</evidence>
<dbReference type="InterPro" id="IPR045216">
    <property type="entry name" value="CK2_alpha"/>
</dbReference>
<keyword evidence="6" id="KW-0732">Signal</keyword>
<keyword evidence="2 4" id="KW-0067">ATP-binding</keyword>
<evidence type="ECO:0000259" key="7">
    <source>
        <dbReference type="PROSITE" id="PS50011"/>
    </source>
</evidence>
<evidence type="ECO:0000256" key="2">
    <source>
        <dbReference type="ARBA" id="ARBA00022840"/>
    </source>
</evidence>
<dbReference type="Gene3D" id="3.30.200.20">
    <property type="entry name" value="Phosphorylase Kinase, domain 1"/>
    <property type="match status" value="1"/>
</dbReference>
<dbReference type="SUPFAM" id="SSF56112">
    <property type="entry name" value="Protein kinase-like (PK-like)"/>
    <property type="match status" value="1"/>
</dbReference>
<dbReference type="PANTHER" id="PTHR24054">
    <property type="entry name" value="CASEIN KINASE II SUBUNIT ALPHA"/>
    <property type="match status" value="1"/>
</dbReference>
<evidence type="ECO:0000256" key="4">
    <source>
        <dbReference type="PROSITE-ProRule" id="PRU10141"/>
    </source>
</evidence>
<feature type="region of interest" description="Disordered" evidence="5">
    <location>
        <begin position="38"/>
        <end position="65"/>
    </location>
</feature>
<feature type="chain" id="PRO_5044779134" description="Protein kinase domain-containing protein" evidence="6">
    <location>
        <begin position="31"/>
        <end position="233"/>
    </location>
</feature>
<evidence type="ECO:0000313" key="9">
    <source>
        <dbReference type="Proteomes" id="UP001634007"/>
    </source>
</evidence>
<sequence>MRASRRRAPPPFHLHLHLHLLLAFALVALRAPLAHLPVAGTTGGGGDSTPAPRHGGRRDREISRRSDLGSMSKARVYADVNVIRPKEYWDYESLAVQWGNQDDYEVVQKVGRGKYSEVFEGINVNTSEKCVIKILKPVKKKKIEREIKILQNLCGGTNVVKLFDVVRDQHSKTPGLIFEYVNSTDFKVLYPTFTDYDIYYYIYEVLKVYSLISPILKPSRAWIAFVHCECMHT</sequence>
<dbReference type="InterPro" id="IPR011009">
    <property type="entry name" value="Kinase-like_dom_sf"/>
</dbReference>
<gene>
    <name evidence="8" type="ORF">ACJRO7_031119</name>
</gene>
<comment type="caution">
    <text evidence="8">The sequence shown here is derived from an EMBL/GenBank/DDBJ whole genome shotgun (WGS) entry which is preliminary data.</text>
</comment>
<dbReference type="InterPro" id="IPR017441">
    <property type="entry name" value="Protein_kinase_ATP_BS"/>
</dbReference>
<evidence type="ECO:0000313" key="8">
    <source>
        <dbReference type="EMBL" id="KAL3726175.1"/>
    </source>
</evidence>
<dbReference type="EMBL" id="JBJKBG010000008">
    <property type="protein sequence ID" value="KAL3726175.1"/>
    <property type="molecule type" value="Genomic_DNA"/>
</dbReference>
<dbReference type="Pfam" id="PF00069">
    <property type="entry name" value="Pkinase"/>
    <property type="match status" value="1"/>
</dbReference>
<dbReference type="FunFam" id="3.30.200.20:FF:000088">
    <property type="entry name" value="Casein kinase II subunit alpha"/>
    <property type="match status" value="1"/>
</dbReference>
<dbReference type="AlphaFoldDB" id="A0ABD3JFX0"/>
<keyword evidence="9" id="KW-1185">Reference proteome</keyword>
<dbReference type="SMART" id="SM00220">
    <property type="entry name" value="S_TKc"/>
    <property type="match status" value="1"/>
</dbReference>
<comment type="similarity">
    <text evidence="3">Belongs to the protein kinase superfamily. Ser/Thr protein kinase family. CK2 subfamily.</text>
</comment>
<dbReference type="Proteomes" id="UP001634007">
    <property type="component" value="Unassembled WGS sequence"/>
</dbReference>
<feature type="binding site" evidence="4">
    <location>
        <position position="133"/>
    </location>
    <ligand>
        <name>ATP</name>
        <dbReference type="ChEBI" id="CHEBI:30616"/>
    </ligand>
</feature>
<dbReference type="PANTHER" id="PTHR24054:SF56">
    <property type="entry name" value="CASEIN KINASE II SUBUNIT ALPHA-1"/>
    <property type="match status" value="1"/>
</dbReference>
<keyword evidence="1 4" id="KW-0547">Nucleotide-binding</keyword>
<accession>A0ABD3JFX0</accession>
<dbReference type="GO" id="GO:0005524">
    <property type="term" value="F:ATP binding"/>
    <property type="evidence" value="ECO:0007669"/>
    <property type="project" value="UniProtKB-UniRule"/>
</dbReference>
<dbReference type="PROSITE" id="PS50011">
    <property type="entry name" value="PROTEIN_KINASE_DOM"/>
    <property type="match status" value="1"/>
</dbReference>
<name>A0ABD3JFX0_EUCGL</name>
<evidence type="ECO:0000256" key="5">
    <source>
        <dbReference type="SAM" id="MobiDB-lite"/>
    </source>
</evidence>
<evidence type="ECO:0000256" key="1">
    <source>
        <dbReference type="ARBA" id="ARBA00022741"/>
    </source>
</evidence>
<proteinExistence type="inferred from homology"/>